<dbReference type="Gene3D" id="2.160.20.10">
    <property type="entry name" value="Single-stranded right-handed beta-helix, Pectin lyase-like"/>
    <property type="match status" value="1"/>
</dbReference>
<evidence type="ECO:0008006" key="7">
    <source>
        <dbReference type="Google" id="ProtNLM"/>
    </source>
</evidence>
<evidence type="ECO:0000256" key="1">
    <source>
        <dbReference type="ARBA" id="ARBA00022723"/>
    </source>
</evidence>
<feature type="signal peptide" evidence="4">
    <location>
        <begin position="1"/>
        <end position="18"/>
    </location>
</feature>
<gene>
    <name evidence="5" type="ORF">Pla108_18290</name>
</gene>
<keyword evidence="2" id="KW-0325">Glycoprotein</keyword>
<dbReference type="InterPro" id="IPR012334">
    <property type="entry name" value="Pectin_lyas_fold"/>
</dbReference>
<feature type="chain" id="PRO_5022836426" description="Pectate trisaccharide-lyase" evidence="4">
    <location>
        <begin position="19"/>
        <end position="549"/>
    </location>
</feature>
<dbReference type="InterPro" id="IPR011050">
    <property type="entry name" value="Pectin_lyase_fold/virulence"/>
</dbReference>
<dbReference type="RefSeq" id="WP_197526418.1">
    <property type="nucleotide sequence ID" value="NZ_SJPR01000002.1"/>
</dbReference>
<evidence type="ECO:0000313" key="6">
    <source>
        <dbReference type="Proteomes" id="UP000317421"/>
    </source>
</evidence>
<organism evidence="5 6">
    <name type="scientific">Botrimarina colliarenosi</name>
    <dbReference type="NCBI Taxonomy" id="2528001"/>
    <lineage>
        <taxon>Bacteria</taxon>
        <taxon>Pseudomonadati</taxon>
        <taxon>Planctomycetota</taxon>
        <taxon>Planctomycetia</taxon>
        <taxon>Pirellulales</taxon>
        <taxon>Lacipirellulaceae</taxon>
        <taxon>Botrimarina</taxon>
    </lineage>
</organism>
<evidence type="ECO:0000256" key="2">
    <source>
        <dbReference type="ARBA" id="ARBA00023180"/>
    </source>
</evidence>
<evidence type="ECO:0000256" key="3">
    <source>
        <dbReference type="SAM" id="MobiDB-lite"/>
    </source>
</evidence>
<keyword evidence="4" id="KW-0732">Signal</keyword>
<reference evidence="5 6" key="1">
    <citation type="submission" date="2019-02" db="EMBL/GenBank/DDBJ databases">
        <title>Deep-cultivation of Planctomycetes and their phenomic and genomic characterization uncovers novel biology.</title>
        <authorList>
            <person name="Wiegand S."/>
            <person name="Jogler M."/>
            <person name="Boedeker C."/>
            <person name="Pinto D."/>
            <person name="Vollmers J."/>
            <person name="Rivas-Marin E."/>
            <person name="Kohn T."/>
            <person name="Peeters S.H."/>
            <person name="Heuer A."/>
            <person name="Rast P."/>
            <person name="Oberbeckmann S."/>
            <person name="Bunk B."/>
            <person name="Jeske O."/>
            <person name="Meyerdierks A."/>
            <person name="Storesund J.E."/>
            <person name="Kallscheuer N."/>
            <person name="Luecker S."/>
            <person name="Lage O.M."/>
            <person name="Pohl T."/>
            <person name="Merkel B.J."/>
            <person name="Hornburger P."/>
            <person name="Mueller R.-W."/>
            <person name="Bruemmer F."/>
            <person name="Labrenz M."/>
            <person name="Spormann A.M."/>
            <person name="Op Den Camp H."/>
            <person name="Overmann J."/>
            <person name="Amann R."/>
            <person name="Jetten M.S.M."/>
            <person name="Mascher T."/>
            <person name="Medema M.H."/>
            <person name="Devos D.P."/>
            <person name="Kaster A.-K."/>
            <person name="Ovreas L."/>
            <person name="Rohde M."/>
            <person name="Galperin M.Y."/>
            <person name="Jogler C."/>
        </authorList>
    </citation>
    <scope>NUCLEOTIDE SEQUENCE [LARGE SCALE GENOMIC DNA]</scope>
    <source>
        <strain evidence="5 6">Pla108</strain>
    </source>
</reference>
<accession>A0A5C6AE42</accession>
<keyword evidence="6" id="KW-1185">Reference proteome</keyword>
<dbReference type="EMBL" id="SJPR01000002">
    <property type="protein sequence ID" value="TWT97677.1"/>
    <property type="molecule type" value="Genomic_DNA"/>
</dbReference>
<keyword evidence="1" id="KW-0479">Metal-binding</keyword>
<feature type="region of interest" description="Disordered" evidence="3">
    <location>
        <begin position="479"/>
        <end position="513"/>
    </location>
</feature>
<sequence precursor="true">MSIRLLSAVLVASFLAEASGQYPTVPKDVASESQRRLQEVFKRSDAAWAEAQPAIEAASKEGKPFLPGAKRPEDLPQAEIPAFPGAQGGGMYSFGGRGGKVFVVTTLADDGPGSFREALEAGGPRIVVFNVAGIIELKSRLIVRAPYLTINGATAPGDGVCIAGDTVELETHDVVIRHLRFRRGATWVGDRNDALGGNPVGNIMLDHVSASWGLDENLSMYRHMYQPPDGGPDQKLPTVNITIQNSIFSEGLDTYNHAFGSTLGGYNSTFHHNLWACNSGRNPSVGMIYDFTFVNNVLYNWRHRTVDGGDHRSFYTLINNYYKPGPATPKGERISHRLIKPEQRRTPYYVLDYGKVYVAGNVVEGNDRVTADNWDGGVQVDVPQPREPLKKGSRVPSEAEVIAEVRSDTPYPHSYLEIQIAEDAYETVLENAGATLPRRDAVDERLVEMVRTGTVTYEEGKGIITDIAQVGGYPEYDGEPYADADSDGMPDDWEASNGLNPNDASDAAGDLNGDGYTNVEDFLNGLDPTAPRKNWDAPHTYVDLFWQSF</sequence>
<dbReference type="Proteomes" id="UP000317421">
    <property type="component" value="Unassembled WGS sequence"/>
</dbReference>
<dbReference type="AlphaFoldDB" id="A0A5C6AE42"/>
<dbReference type="InterPro" id="IPR052063">
    <property type="entry name" value="Polysaccharide_Lyase_1"/>
</dbReference>
<name>A0A5C6AE42_9BACT</name>
<proteinExistence type="predicted"/>
<evidence type="ECO:0000313" key="5">
    <source>
        <dbReference type="EMBL" id="TWT97677.1"/>
    </source>
</evidence>
<feature type="compositionally biased region" description="Acidic residues" evidence="3">
    <location>
        <begin position="479"/>
        <end position="494"/>
    </location>
</feature>
<evidence type="ECO:0000256" key="4">
    <source>
        <dbReference type="SAM" id="SignalP"/>
    </source>
</evidence>
<dbReference type="GO" id="GO:0046872">
    <property type="term" value="F:metal ion binding"/>
    <property type="evidence" value="ECO:0007669"/>
    <property type="project" value="UniProtKB-KW"/>
</dbReference>
<dbReference type="SUPFAM" id="SSF51126">
    <property type="entry name" value="Pectin lyase-like"/>
    <property type="match status" value="1"/>
</dbReference>
<dbReference type="PANTHER" id="PTHR42970:SF1">
    <property type="entry name" value="PECTATE LYASE C-RELATED"/>
    <property type="match status" value="1"/>
</dbReference>
<dbReference type="PANTHER" id="PTHR42970">
    <property type="entry name" value="PECTATE LYASE C-RELATED"/>
    <property type="match status" value="1"/>
</dbReference>
<comment type="caution">
    <text evidence="5">The sequence shown here is derived from an EMBL/GenBank/DDBJ whole genome shotgun (WGS) entry which is preliminary data.</text>
</comment>
<protein>
    <recommendedName>
        <fullName evidence="7">Pectate trisaccharide-lyase</fullName>
    </recommendedName>
</protein>